<evidence type="ECO:0000256" key="2">
    <source>
        <dbReference type="SAM" id="SignalP"/>
    </source>
</evidence>
<feature type="signal peptide" evidence="2">
    <location>
        <begin position="1"/>
        <end position="26"/>
    </location>
</feature>
<proteinExistence type="predicted"/>
<organism evidence="3 4">
    <name type="scientific">Punica granatum</name>
    <name type="common">Pomegranate</name>
    <dbReference type="NCBI Taxonomy" id="22663"/>
    <lineage>
        <taxon>Eukaryota</taxon>
        <taxon>Viridiplantae</taxon>
        <taxon>Streptophyta</taxon>
        <taxon>Embryophyta</taxon>
        <taxon>Tracheophyta</taxon>
        <taxon>Spermatophyta</taxon>
        <taxon>Magnoliopsida</taxon>
        <taxon>eudicotyledons</taxon>
        <taxon>Gunneridae</taxon>
        <taxon>Pentapetalae</taxon>
        <taxon>rosids</taxon>
        <taxon>malvids</taxon>
        <taxon>Myrtales</taxon>
        <taxon>Lythraceae</taxon>
        <taxon>Punica</taxon>
    </lineage>
</organism>
<evidence type="ECO:0000313" key="4">
    <source>
        <dbReference type="Proteomes" id="UP000233551"/>
    </source>
</evidence>
<keyword evidence="4" id="KW-1185">Reference proteome</keyword>
<dbReference type="AlphaFoldDB" id="A0A2I0KUM8"/>
<comment type="caution">
    <text evidence="3">The sequence shown here is derived from an EMBL/GenBank/DDBJ whole genome shotgun (WGS) entry which is preliminary data.</text>
</comment>
<sequence length="70" mass="7710">MDADTKSGMCDNRALSLVVRLWVCLAKLTCAPFRALHPDRDCDLSNETDIRPLGGRLPGPVHSDLYAGKR</sequence>
<evidence type="ECO:0000313" key="3">
    <source>
        <dbReference type="EMBL" id="PKI72164.1"/>
    </source>
</evidence>
<feature type="region of interest" description="Disordered" evidence="1">
    <location>
        <begin position="48"/>
        <end position="70"/>
    </location>
</feature>
<dbReference type="EMBL" id="PGOL01000338">
    <property type="protein sequence ID" value="PKI72164.1"/>
    <property type="molecule type" value="Genomic_DNA"/>
</dbReference>
<feature type="chain" id="PRO_5014145867" evidence="2">
    <location>
        <begin position="27"/>
        <end position="70"/>
    </location>
</feature>
<keyword evidence="2" id="KW-0732">Signal</keyword>
<name>A0A2I0KUM8_PUNGR</name>
<dbReference type="Proteomes" id="UP000233551">
    <property type="component" value="Unassembled WGS sequence"/>
</dbReference>
<reference evidence="3 4" key="1">
    <citation type="submission" date="2017-11" db="EMBL/GenBank/DDBJ databases">
        <title>De-novo sequencing of pomegranate (Punica granatum L.) genome.</title>
        <authorList>
            <person name="Akparov Z."/>
            <person name="Amiraslanov A."/>
            <person name="Hajiyeva S."/>
            <person name="Abbasov M."/>
            <person name="Kaur K."/>
            <person name="Hamwieh A."/>
            <person name="Solovyev V."/>
            <person name="Salamov A."/>
            <person name="Braich B."/>
            <person name="Kosarev P."/>
            <person name="Mahmoud A."/>
            <person name="Hajiyev E."/>
            <person name="Babayeva S."/>
            <person name="Izzatullayeva V."/>
            <person name="Mammadov A."/>
            <person name="Mammadov A."/>
            <person name="Sharifova S."/>
            <person name="Ojaghi J."/>
            <person name="Eynullazada K."/>
            <person name="Bayramov B."/>
            <person name="Abdulazimova A."/>
            <person name="Shahmuradov I."/>
        </authorList>
    </citation>
    <scope>NUCLEOTIDE SEQUENCE [LARGE SCALE GENOMIC DNA]</scope>
    <source>
        <strain evidence="4">cv. AG2017</strain>
        <tissue evidence="3">Leaf</tissue>
    </source>
</reference>
<gene>
    <name evidence="3" type="ORF">CRG98_007433</name>
</gene>
<protein>
    <submittedName>
        <fullName evidence="3">Uncharacterized protein</fullName>
    </submittedName>
</protein>
<accession>A0A2I0KUM8</accession>
<evidence type="ECO:0000256" key="1">
    <source>
        <dbReference type="SAM" id="MobiDB-lite"/>
    </source>
</evidence>